<dbReference type="Proteomes" id="UP000284375">
    <property type="component" value="Unassembled WGS sequence"/>
</dbReference>
<evidence type="ECO:0000256" key="3">
    <source>
        <dbReference type="ARBA" id="ARBA00023239"/>
    </source>
</evidence>
<keyword evidence="2" id="KW-0659">Purine metabolism</keyword>
<keyword evidence="3" id="KW-0456">Lyase</keyword>
<evidence type="ECO:0000313" key="7">
    <source>
        <dbReference type="Proteomes" id="UP000284375"/>
    </source>
</evidence>
<sequence>MPPLKIVIRGVDVVVTAQPLNSTAFAPFGEVIQNPRPDVHPSKFADAGPLPLDAVSANQGSAIKYQHVTRMVNRYAQAPSGRPGVAVMNMFVCAARALKTRPSRSHSSTSAARVFEVNILERHPFTTQTFSPLSTSGSGERDLGSKEGYLVIVAPRLDRPSAPSSGQTSPGTSSAPGIYHAGPEHDQPDPTQLKAFIATIDQAVTYGAGIWHAPMVALGPEGSTVDFVVTQFANGVGIEDCEEVVFESPEKDGHLLVELPPPSGSEAAQGLQVNSKL</sequence>
<reference evidence="6 7" key="1">
    <citation type="submission" date="2015-09" db="EMBL/GenBank/DDBJ databases">
        <title>Host preference determinants of Valsa canker pathogens revealed by comparative genomics.</title>
        <authorList>
            <person name="Yin Z."/>
            <person name="Huang L."/>
        </authorList>
    </citation>
    <scope>NUCLEOTIDE SEQUENCE [LARGE SCALE GENOMIC DNA]</scope>
    <source>
        <strain evidence="6 7">YSFL</strain>
    </source>
</reference>
<dbReference type="EMBL" id="LJZO01000020">
    <property type="protein sequence ID" value="ROV96399.1"/>
    <property type="molecule type" value="Genomic_DNA"/>
</dbReference>
<dbReference type="GO" id="GO:0004848">
    <property type="term" value="F:ureidoglycolate hydrolase activity"/>
    <property type="evidence" value="ECO:0007669"/>
    <property type="project" value="InterPro"/>
</dbReference>
<evidence type="ECO:0000313" key="6">
    <source>
        <dbReference type="EMBL" id="ROV96399.1"/>
    </source>
</evidence>
<proteinExistence type="predicted"/>
<gene>
    <name evidence="6" type="ORF">VSDG_05468</name>
</gene>
<dbReference type="InterPro" id="IPR047233">
    <property type="entry name" value="UAH_cupin"/>
</dbReference>
<dbReference type="Gene3D" id="2.60.120.480">
    <property type="entry name" value="Ureidoglycolate hydrolase"/>
    <property type="match status" value="1"/>
</dbReference>
<dbReference type="GO" id="GO:0000256">
    <property type="term" value="P:allantoin catabolic process"/>
    <property type="evidence" value="ECO:0007669"/>
    <property type="project" value="InterPro"/>
</dbReference>
<keyword evidence="7" id="KW-1185">Reference proteome</keyword>
<feature type="region of interest" description="Disordered" evidence="5">
    <location>
        <begin position="158"/>
        <end position="190"/>
    </location>
</feature>
<dbReference type="InterPro" id="IPR011051">
    <property type="entry name" value="RmlC_Cupin_sf"/>
</dbReference>
<evidence type="ECO:0000256" key="2">
    <source>
        <dbReference type="ARBA" id="ARBA00022631"/>
    </source>
</evidence>
<comment type="subunit">
    <text evidence="1">Homodimer.</text>
</comment>
<dbReference type="InterPro" id="IPR024060">
    <property type="entry name" value="Ureidoglycolate_lyase_dom_sf"/>
</dbReference>
<dbReference type="InterPro" id="IPR007247">
    <property type="entry name" value="Ureidogly_lyase"/>
</dbReference>
<dbReference type="OrthoDB" id="10266039at2759"/>
<dbReference type="SUPFAM" id="SSF51182">
    <property type="entry name" value="RmlC-like cupins"/>
    <property type="match status" value="1"/>
</dbReference>
<evidence type="ECO:0000256" key="4">
    <source>
        <dbReference type="ARBA" id="ARBA00047684"/>
    </source>
</evidence>
<dbReference type="GO" id="GO:0006144">
    <property type="term" value="P:purine nucleobase metabolic process"/>
    <property type="evidence" value="ECO:0007669"/>
    <property type="project" value="UniProtKB-KW"/>
</dbReference>
<name>A0A423VZB3_CYTCH</name>
<dbReference type="PANTHER" id="PTHR21221:SF1">
    <property type="entry name" value="UREIDOGLYCOLATE LYASE"/>
    <property type="match status" value="1"/>
</dbReference>
<accession>A0A423VZB3</accession>
<comment type="catalytic activity">
    <reaction evidence="4">
        <text>(S)-ureidoglycolate = urea + glyoxylate</text>
        <dbReference type="Rhea" id="RHEA:11304"/>
        <dbReference type="ChEBI" id="CHEBI:16199"/>
        <dbReference type="ChEBI" id="CHEBI:36655"/>
        <dbReference type="ChEBI" id="CHEBI:57296"/>
        <dbReference type="EC" id="4.3.2.3"/>
    </reaction>
</comment>
<evidence type="ECO:0000256" key="5">
    <source>
        <dbReference type="SAM" id="MobiDB-lite"/>
    </source>
</evidence>
<dbReference type="AlphaFoldDB" id="A0A423VZB3"/>
<organism evidence="6 7">
    <name type="scientific">Cytospora chrysosperma</name>
    <name type="common">Cytospora canker fungus</name>
    <name type="synonym">Sphaeria chrysosperma</name>
    <dbReference type="NCBI Taxonomy" id="252740"/>
    <lineage>
        <taxon>Eukaryota</taxon>
        <taxon>Fungi</taxon>
        <taxon>Dikarya</taxon>
        <taxon>Ascomycota</taxon>
        <taxon>Pezizomycotina</taxon>
        <taxon>Sordariomycetes</taxon>
        <taxon>Sordariomycetidae</taxon>
        <taxon>Diaporthales</taxon>
        <taxon>Cytosporaceae</taxon>
        <taxon>Cytospora</taxon>
    </lineage>
</organism>
<protein>
    <recommendedName>
        <fullName evidence="8">Ureidoglycolate hydrolase</fullName>
    </recommendedName>
</protein>
<dbReference type="Pfam" id="PF04115">
    <property type="entry name" value="Ureidogly_lyase"/>
    <property type="match status" value="1"/>
</dbReference>
<feature type="compositionally biased region" description="Low complexity" evidence="5">
    <location>
        <begin position="160"/>
        <end position="177"/>
    </location>
</feature>
<dbReference type="STRING" id="252740.A0A423VZB3"/>
<evidence type="ECO:0000256" key="1">
    <source>
        <dbReference type="ARBA" id="ARBA00011738"/>
    </source>
</evidence>
<evidence type="ECO:0008006" key="8">
    <source>
        <dbReference type="Google" id="ProtNLM"/>
    </source>
</evidence>
<dbReference type="GO" id="GO:0050385">
    <property type="term" value="F:ureidoglycolate lyase activity"/>
    <property type="evidence" value="ECO:0007669"/>
    <property type="project" value="UniProtKB-EC"/>
</dbReference>
<dbReference type="CDD" id="cd20298">
    <property type="entry name" value="cupin_UAH"/>
    <property type="match status" value="1"/>
</dbReference>
<dbReference type="PANTHER" id="PTHR21221">
    <property type="entry name" value="UREIDOGLYCOLATE HYDROLASE"/>
    <property type="match status" value="1"/>
</dbReference>
<comment type="caution">
    <text evidence="6">The sequence shown here is derived from an EMBL/GenBank/DDBJ whole genome shotgun (WGS) entry which is preliminary data.</text>
</comment>